<dbReference type="GO" id="GO:0070628">
    <property type="term" value="F:proteasome binding"/>
    <property type="evidence" value="ECO:0007669"/>
    <property type="project" value="InterPro"/>
</dbReference>
<proteinExistence type="inferred from homology"/>
<evidence type="ECO:0000259" key="6">
    <source>
        <dbReference type="Pfam" id="PF16507"/>
    </source>
</evidence>
<comment type="caution">
    <text evidence="7">The sequence shown here is derived from an EMBL/GenBank/DDBJ whole genome shotgun (WGS) entry which is preliminary data.</text>
</comment>
<dbReference type="InterPro" id="IPR035309">
    <property type="entry name" value="PSME4"/>
</dbReference>
<dbReference type="SUPFAM" id="SSF48371">
    <property type="entry name" value="ARM repeat"/>
    <property type="match status" value="1"/>
</dbReference>
<dbReference type="PANTHER" id="PTHR32170:SF3">
    <property type="entry name" value="PROTEASOME ACTIVATOR COMPLEX SUBUNIT 4"/>
    <property type="match status" value="1"/>
</dbReference>
<comment type="similarity">
    <text evidence="1">Belongs to the BLM10 family.</text>
</comment>
<evidence type="ECO:0000256" key="4">
    <source>
        <dbReference type="ARBA" id="ARBA00023204"/>
    </source>
</evidence>
<dbReference type="InterPro" id="IPR011989">
    <property type="entry name" value="ARM-like"/>
</dbReference>
<dbReference type="GO" id="GO:0010499">
    <property type="term" value="P:proteasomal ubiquitin-independent protein catabolic process"/>
    <property type="evidence" value="ECO:0007669"/>
    <property type="project" value="TreeGrafter"/>
</dbReference>
<evidence type="ECO:0000313" key="7">
    <source>
        <dbReference type="EMBL" id="GFH56667.1"/>
    </source>
</evidence>
<dbReference type="Proteomes" id="UP001054902">
    <property type="component" value="Unassembled WGS sequence"/>
</dbReference>
<dbReference type="Pfam" id="PF16507">
    <property type="entry name" value="HEAT_PSME4_mid"/>
    <property type="match status" value="1"/>
</dbReference>
<evidence type="ECO:0000259" key="5">
    <source>
        <dbReference type="Pfam" id="PF11919"/>
    </source>
</evidence>
<dbReference type="InterPro" id="IPR016024">
    <property type="entry name" value="ARM-type_fold"/>
</dbReference>
<keyword evidence="3" id="KW-0227">DNA damage</keyword>
<dbReference type="GO" id="GO:0000502">
    <property type="term" value="C:proteasome complex"/>
    <property type="evidence" value="ECO:0007669"/>
    <property type="project" value="UniProtKB-KW"/>
</dbReference>
<dbReference type="GO" id="GO:0016504">
    <property type="term" value="F:peptidase activator activity"/>
    <property type="evidence" value="ECO:0007669"/>
    <property type="project" value="InterPro"/>
</dbReference>
<dbReference type="PANTHER" id="PTHR32170">
    <property type="entry name" value="PROTEASOME ACTIVATOR COMPLEX SUBUNIT 4"/>
    <property type="match status" value="1"/>
</dbReference>
<dbReference type="EMBL" id="BLLK01000055">
    <property type="protein sequence ID" value="GFH56667.1"/>
    <property type="molecule type" value="Genomic_DNA"/>
</dbReference>
<dbReference type="GO" id="GO:0005829">
    <property type="term" value="C:cytosol"/>
    <property type="evidence" value="ECO:0007669"/>
    <property type="project" value="TreeGrafter"/>
</dbReference>
<name>A0AAD3D2H0_9STRA</name>
<evidence type="ECO:0000256" key="3">
    <source>
        <dbReference type="ARBA" id="ARBA00022763"/>
    </source>
</evidence>
<sequence>MDTKDETLEGHAYHYNLPEHYIDRRSGVPLVTLYANEKAKTFVKLAHSIQLSPKLYFDECVEDTEMMDHDDDGNNVDLEVITDEKDELKALLQKCNRLSSLFSTLQDMKHVGISQMELCKILIHILNLLAATVTKEVDEDGNDKVTFHYDDIGYIFDTKSREVVYKKESVKYENIDNVKDREWVNDEFALPVSARETLLGVAISLVSSDDLYRAVSNTSFETADENFEENYSGELLLVVNWKSMLRMILRTAPYLDEKRCSKVQVYSLSRQTTILKRTSLLARYLRRFYNQGLDVKQNVLTDQTAKEVWDMVSYDLLYETHSNACFRALILLYLFHPSRCSKEFYVRIMPIWLECWTNIDRCPDCDYLWLTMFCRARKYVDNGDYDWGSIRTRLLTLCAYWLQIPVGGKSSDKSFPNAAQAKSRSIPSRLKSFLGNSNSYQEGVDFVSRLSKLLVFCIGKNDGKITQDEEGVSDLGEVPNSGKEISKGTGDMLSFLAFVAPYFHPSNTGAWTFPLGVFLHYLSYELCRRLARGASQSALAKKYPELAEKIETVEPYKAHSLIPDHELVLILDAMLPLCQQALYSKSSRVGRAGESALLYLTQIDHKICPVFLDFAMRALDISSVTLSHQAPAALSVLSRLVPPSLKKNPSFFLERLPEMLRLTLAGIDSNDEDKTIRTLIFYRTLTSWIPIGKKKTEEIHSLNKKKEAGTWTFGSELIDSIANLSENTNYWDCLKSLPKDSLLFQAEISHSIEVDDQRERMTILMEEAALALGDWCLAFLERIYDLLRAAGEQEKVGKSHGIASRHSSADASQAKHFNLLFRQCIAQVFAAMDESNFVAAARSVAAFLSSETLPFAAKYASILCEAVCATRCQDVDSRNSGLEIILPRLYEDLSNKSNATKLYRLRALAGGVRYAGMHVQSYKQEIKTILEMAFSDKDKKVVKAGCKLLRHFLSSQCESYPIASDNSPRLSSLHSLGKPSHLSDDHICWHTPTGEQLDTAVYFFKHFAFGSIYNLSKEVDKEGLDVSKWRKSLKILRYSIRGAISLLQEVDSAFTTEILHPHEKAISELAKDCSEDSFAFIFNARKTMLHFIHDLLSLIASGSEFMAEEDSKNRSLESVFSTDVKICKEVTQLSVLLATRRSASNKCQDAKTLWKLQKGLASDRMLGIARKEIVTMLRKCGFMKPPEISLYNDGEQGGKSFPRRMLTSRVYIFLQAIQRDSSFEIARRLRRKSMQGVNASTAIVQIQRYEDINYLIQTLFDIDGRLFRPDGVEMNLQWYESIIDRSFSLACHTNASVRSIGSRLSENLFSRFGWLAAQRVQRLLNALLLDDANEKLPYGVPSTSLLASSASTSSKKRLAEVLKGVTSLLHQGRVIKELVLSDKFRLDLVRSICRSQRVISLLPAEEIQKLTHYYNSVFSKFRNRYFSVPRISAFDVLRFEYLEFLVNEVNDECKDENDSELTTAHWRDRLVSCWFLLTFIENDDLSSEVFAAKVLKICLVCIQEEVGQPIQKLALGLLGRLSDLFQGSKSVNEIKYLQHKLGDENFCADLGSALVFNHKEDRSIGGGHRAQWSVGVEAMLRDAQSNLAPRTMFPFKRMGRSSTGLILQHVQLLSRLLKLVGEEAALDAATFLLSNAKKLASALPSEDQRNSLMTSAEIFAGVADGILSYAASDSDIIQTWHLVLLPFFDSVMKKIPSSALGAYSDAIRFIIQDLSPSQQRPLVTKIMESIDKTLWRNGSDEVDDNVVNVDGFAEQSKWVGVMCAILIELDMEKNTFSELVSGGDTLSMLLNKCKNNRQGLGSLQELWVDINQVLLPRLIEAIGHPYQKCREQIAWCLFCICNCFFKLVQKGKYLEDCSLDICSLDPGKVILEAFEKINEMRADSTKEQQLCLTTVRFFLFYCLHYGDNKNEYAEFILPLLPLAFEAVKPNISDEDEDLDAEVRMLQAQVVKGFRHSIAEISASSFVTYNKEDDITAVLKTLNTVSHHDSWQVRHTAAHFLRCFHGCHKFLLTAEQSKRTTRIVARLLADDRKEVSTAAMSALTGILASTPTNMVELMVDKYIKKANNSVIKKKKRGNTVLTGTALEKEFTRATKQQTSVYFLSAAVLSRPYETPQFVPRALAAVSRHSYERSAPFSVREVVKLCCREYKRTHMTDNWNMHKQQFTQDQLDALNDVVSTPHYYA</sequence>
<keyword evidence="7" id="KW-0647">Proteasome</keyword>
<dbReference type="Gene3D" id="1.25.10.10">
    <property type="entry name" value="Leucine-rich Repeat Variant"/>
    <property type="match status" value="1"/>
</dbReference>
<dbReference type="Pfam" id="PF11919">
    <property type="entry name" value="PSME4_C"/>
    <property type="match status" value="1"/>
</dbReference>
<feature type="domain" description="Proteasome activator complex subunit 4 C-terminal" evidence="5">
    <location>
        <begin position="2094"/>
        <end position="2183"/>
    </location>
</feature>
<organism evidence="7 8">
    <name type="scientific">Chaetoceros tenuissimus</name>
    <dbReference type="NCBI Taxonomy" id="426638"/>
    <lineage>
        <taxon>Eukaryota</taxon>
        <taxon>Sar</taxon>
        <taxon>Stramenopiles</taxon>
        <taxon>Ochrophyta</taxon>
        <taxon>Bacillariophyta</taxon>
        <taxon>Coscinodiscophyceae</taxon>
        <taxon>Chaetocerotophycidae</taxon>
        <taxon>Chaetocerotales</taxon>
        <taxon>Chaetocerotaceae</taxon>
        <taxon>Chaetoceros</taxon>
    </lineage>
</organism>
<evidence type="ECO:0000256" key="2">
    <source>
        <dbReference type="ARBA" id="ARBA00022737"/>
    </source>
</evidence>
<evidence type="ECO:0000313" key="8">
    <source>
        <dbReference type="Proteomes" id="UP001054902"/>
    </source>
</evidence>
<feature type="domain" description="Proteasome activator Blm10 middle HEAT repeats region" evidence="6">
    <location>
        <begin position="495"/>
        <end position="1043"/>
    </location>
</feature>
<gene>
    <name evidence="7" type="ORF">CTEN210_13143</name>
</gene>
<keyword evidence="4" id="KW-0234">DNA repair</keyword>
<dbReference type="InterPro" id="IPR032430">
    <property type="entry name" value="Blm10_mid"/>
</dbReference>
<keyword evidence="8" id="KW-1185">Reference proteome</keyword>
<protein>
    <submittedName>
        <fullName evidence="7">Proteasome activator subunit 4</fullName>
    </submittedName>
</protein>
<evidence type="ECO:0000256" key="1">
    <source>
        <dbReference type="ARBA" id="ARBA00005739"/>
    </source>
</evidence>
<reference evidence="7 8" key="1">
    <citation type="journal article" date="2021" name="Sci. Rep.">
        <title>The genome of the diatom Chaetoceros tenuissimus carries an ancient integrated fragment of an extant virus.</title>
        <authorList>
            <person name="Hongo Y."/>
            <person name="Kimura K."/>
            <person name="Takaki Y."/>
            <person name="Yoshida Y."/>
            <person name="Baba S."/>
            <person name="Kobayashi G."/>
            <person name="Nagasaki K."/>
            <person name="Hano T."/>
            <person name="Tomaru Y."/>
        </authorList>
    </citation>
    <scope>NUCLEOTIDE SEQUENCE [LARGE SCALE GENOMIC DNA]</scope>
    <source>
        <strain evidence="7 8">NIES-3715</strain>
    </source>
</reference>
<dbReference type="GO" id="GO:0006281">
    <property type="term" value="P:DNA repair"/>
    <property type="evidence" value="ECO:0007669"/>
    <property type="project" value="UniProtKB-KW"/>
</dbReference>
<dbReference type="GO" id="GO:0005634">
    <property type="term" value="C:nucleus"/>
    <property type="evidence" value="ECO:0007669"/>
    <property type="project" value="TreeGrafter"/>
</dbReference>
<accession>A0AAD3D2H0</accession>
<keyword evidence="2" id="KW-0677">Repeat</keyword>
<dbReference type="InterPro" id="IPR021843">
    <property type="entry name" value="PSME4_C"/>
</dbReference>